<accession>A0A1M7AW20</accession>
<dbReference type="STRING" id="735517.SAMN05444272_0657"/>
<dbReference type="AlphaFoldDB" id="A0A1M7AW20"/>
<name>A0A1M7AW20_9HYPH</name>
<dbReference type="PANTHER" id="PTHR45708">
    <property type="entry name" value="ENDOCHITINASE"/>
    <property type="match status" value="1"/>
</dbReference>
<evidence type="ECO:0000313" key="7">
    <source>
        <dbReference type="EMBL" id="SHL46905.1"/>
    </source>
</evidence>
<evidence type="ECO:0000259" key="6">
    <source>
        <dbReference type="PROSITE" id="PS51910"/>
    </source>
</evidence>
<dbReference type="InterPro" id="IPR017853">
    <property type="entry name" value="GH"/>
</dbReference>
<dbReference type="EC" id="3.2.1.14" evidence="1"/>
<evidence type="ECO:0000256" key="4">
    <source>
        <dbReference type="RuleBase" id="RU000489"/>
    </source>
</evidence>
<dbReference type="InterPro" id="IPR001223">
    <property type="entry name" value="Glyco_hydro18_cat"/>
</dbReference>
<evidence type="ECO:0000256" key="2">
    <source>
        <dbReference type="ARBA" id="ARBA00022801"/>
    </source>
</evidence>
<dbReference type="Pfam" id="PF00704">
    <property type="entry name" value="Glyco_hydro_18"/>
    <property type="match status" value="1"/>
</dbReference>
<evidence type="ECO:0000256" key="1">
    <source>
        <dbReference type="ARBA" id="ARBA00012729"/>
    </source>
</evidence>
<dbReference type="OrthoDB" id="9775889at2"/>
<comment type="similarity">
    <text evidence="5">Belongs to the glycosyl hydrolase 18 family.</text>
</comment>
<dbReference type="InterPro" id="IPR001579">
    <property type="entry name" value="Glyco_hydro_18_chit_AS"/>
</dbReference>
<feature type="domain" description="GH18" evidence="6">
    <location>
        <begin position="5"/>
        <end position="301"/>
    </location>
</feature>
<dbReference type="GO" id="GO:0008843">
    <property type="term" value="F:endochitinase activity"/>
    <property type="evidence" value="ECO:0007669"/>
    <property type="project" value="UniProtKB-EC"/>
</dbReference>
<gene>
    <name evidence="7" type="ORF">SAMN05444272_0657</name>
</gene>
<sequence length="308" mass="32651">MSQGLRNVIYSLRQNIDQSQLKDSPFNVVIVCFLLPQTDGTVAPSYELQKFLSLPGLVDLIKDGGKRKVLVSLGGANVADGAWAALAQDTGKAASAIWSFLQANNFDGIDFDFEETADFQNAAEAGYDPVAFLAEISAAVKSAAGSAGCLVSHAPQPPYFDPAWYGAPYSQIAAKAGDAIDWFNVQYYNNGTWYNGPSNDGPTQEQKITGLTGGAPDGWSYVALSQLVGTPPEKLVLGRVTSLDNAGSDQQNAGYLDAADTVSFLVQPLIQKFGNSFGGVMGWEYSMSTTASQTADAWGNSMNQALGL</sequence>
<dbReference type="Proteomes" id="UP000186002">
    <property type="component" value="Unassembled WGS sequence"/>
</dbReference>
<dbReference type="InterPro" id="IPR050542">
    <property type="entry name" value="Glycosyl_Hydrlase18_Chitinase"/>
</dbReference>
<dbReference type="EMBL" id="FRBW01000001">
    <property type="protein sequence ID" value="SHL46905.1"/>
    <property type="molecule type" value="Genomic_DNA"/>
</dbReference>
<evidence type="ECO:0000313" key="8">
    <source>
        <dbReference type="Proteomes" id="UP000186002"/>
    </source>
</evidence>
<evidence type="ECO:0000256" key="3">
    <source>
        <dbReference type="ARBA" id="ARBA00023295"/>
    </source>
</evidence>
<protein>
    <recommendedName>
        <fullName evidence="1">chitinase</fullName>
        <ecNumber evidence="1">3.2.1.14</ecNumber>
    </recommendedName>
</protein>
<dbReference type="SUPFAM" id="SSF51445">
    <property type="entry name" value="(Trans)glycosidases"/>
    <property type="match status" value="1"/>
</dbReference>
<dbReference type="PANTHER" id="PTHR45708:SF49">
    <property type="entry name" value="ENDOCHITINASE"/>
    <property type="match status" value="1"/>
</dbReference>
<dbReference type="PROSITE" id="PS01095">
    <property type="entry name" value="GH18_1"/>
    <property type="match status" value="1"/>
</dbReference>
<evidence type="ECO:0000256" key="5">
    <source>
        <dbReference type="RuleBase" id="RU004453"/>
    </source>
</evidence>
<keyword evidence="2 4" id="KW-0378">Hydrolase</keyword>
<dbReference type="GO" id="GO:0005975">
    <property type="term" value="P:carbohydrate metabolic process"/>
    <property type="evidence" value="ECO:0007669"/>
    <property type="project" value="InterPro"/>
</dbReference>
<reference evidence="7 8" key="1">
    <citation type="submission" date="2016-11" db="EMBL/GenBank/DDBJ databases">
        <authorList>
            <person name="Jaros S."/>
            <person name="Januszkiewicz K."/>
            <person name="Wedrychowicz H."/>
        </authorList>
    </citation>
    <scope>NUCLEOTIDE SEQUENCE [LARGE SCALE GENOMIC DNA]</scope>
    <source>
        <strain evidence="7 8">DSM 22153</strain>
    </source>
</reference>
<dbReference type="PROSITE" id="PS51910">
    <property type="entry name" value="GH18_2"/>
    <property type="match status" value="1"/>
</dbReference>
<keyword evidence="3 4" id="KW-0326">Glycosidase</keyword>
<organism evidence="7 8">
    <name type="scientific">Roseibium suaedae</name>
    <dbReference type="NCBI Taxonomy" id="735517"/>
    <lineage>
        <taxon>Bacteria</taxon>
        <taxon>Pseudomonadati</taxon>
        <taxon>Pseudomonadota</taxon>
        <taxon>Alphaproteobacteria</taxon>
        <taxon>Hyphomicrobiales</taxon>
        <taxon>Stappiaceae</taxon>
        <taxon>Roseibium</taxon>
    </lineage>
</organism>
<proteinExistence type="inferred from homology"/>
<keyword evidence="8" id="KW-1185">Reference proteome</keyword>
<dbReference type="Gene3D" id="3.20.20.80">
    <property type="entry name" value="Glycosidases"/>
    <property type="match status" value="1"/>
</dbReference>
<dbReference type="RefSeq" id="WP_073008754.1">
    <property type="nucleotide sequence ID" value="NZ_FRBW01000001.1"/>
</dbReference>